<protein>
    <recommendedName>
        <fullName evidence="2">histidine kinase</fullName>
        <ecNumber evidence="2">2.7.13.3</ecNumber>
    </recommendedName>
</protein>
<dbReference type="EC" id="2.7.13.3" evidence="2"/>
<dbReference type="PANTHER" id="PTHR24421">
    <property type="entry name" value="NITRATE/NITRITE SENSOR PROTEIN NARX-RELATED"/>
    <property type="match status" value="1"/>
</dbReference>
<feature type="domain" description="Histidine kinase" evidence="9">
    <location>
        <begin position="133"/>
        <end position="324"/>
    </location>
</feature>
<evidence type="ECO:0000256" key="2">
    <source>
        <dbReference type="ARBA" id="ARBA00012438"/>
    </source>
</evidence>
<dbReference type="InterPro" id="IPR005467">
    <property type="entry name" value="His_kinase_dom"/>
</dbReference>
<comment type="caution">
    <text evidence="10">The sequence shown here is derived from an EMBL/GenBank/DDBJ whole genome shotgun (WGS) entry which is preliminary data.</text>
</comment>
<dbReference type="GO" id="GO:0046983">
    <property type="term" value="F:protein dimerization activity"/>
    <property type="evidence" value="ECO:0007669"/>
    <property type="project" value="InterPro"/>
</dbReference>
<dbReference type="PROSITE" id="PS50109">
    <property type="entry name" value="HIS_KIN"/>
    <property type="match status" value="1"/>
</dbReference>
<evidence type="ECO:0000313" key="10">
    <source>
        <dbReference type="EMBL" id="RVU95854.1"/>
    </source>
</evidence>
<sequence>MIEFPLSLFQRIQEALWLLDQSDQVLVVTQLAKQIETNYRFSLKAILEISRGEGCALHSTKEECLNCSLPGKISPSGFPFVLIDCNGKQEEFWGSLQSDGKQRILQIQARPTISTETSFFDYLNNAREYERKKIAQDLHDGIAQSVYSLMLETRGLKWLSSDAQMEKLKGIDRHFSEVLTEIKEMASELRPMAIDAFGLVHALEQFVERTSEMTGFEINLLREGEEQTMNETTRITIYRIIQEAVNNAMKYSGENQMTVRLSFQTEDFLVEIKDHGIGFEGEHKEKGFGLANMKERAHSINSKLTIYARPNQGTCIKLHVPLKEEIK</sequence>
<name>A0A437UQE6_ENTAV</name>
<dbReference type="PANTHER" id="PTHR24421:SF10">
    <property type="entry name" value="NITRATE_NITRITE SENSOR PROTEIN NARQ"/>
    <property type="match status" value="1"/>
</dbReference>
<keyword evidence="8" id="KW-0902">Two-component regulatory system</keyword>
<evidence type="ECO:0000256" key="3">
    <source>
        <dbReference type="ARBA" id="ARBA00022553"/>
    </source>
</evidence>
<dbReference type="InterPro" id="IPR011712">
    <property type="entry name" value="Sig_transdc_His_kin_sub3_dim/P"/>
</dbReference>
<dbReference type="SMART" id="SM00387">
    <property type="entry name" value="HATPase_c"/>
    <property type="match status" value="1"/>
</dbReference>
<dbReference type="InterPro" id="IPR003594">
    <property type="entry name" value="HATPase_dom"/>
</dbReference>
<keyword evidence="4" id="KW-0808">Transferase</keyword>
<evidence type="ECO:0000256" key="6">
    <source>
        <dbReference type="ARBA" id="ARBA00022777"/>
    </source>
</evidence>
<keyword evidence="7" id="KW-0067">ATP-binding</keyword>
<dbReference type="Pfam" id="PF02518">
    <property type="entry name" value="HATPase_c"/>
    <property type="match status" value="1"/>
</dbReference>
<dbReference type="CDD" id="cd16917">
    <property type="entry name" value="HATPase_UhpB-NarQ-NarX-like"/>
    <property type="match status" value="1"/>
</dbReference>
<dbReference type="AlphaFoldDB" id="A0A437UQE6"/>
<reference evidence="10 11" key="1">
    <citation type="submission" date="2018-12" db="EMBL/GenBank/DDBJ databases">
        <title>A novel vanA-carrying plasmid in a clinical isolate of Enterococcus avium.</title>
        <authorList>
            <person name="Bernasconi O.J."/>
            <person name="Luzzaro F."/>
            <person name="Endimiani A."/>
        </authorList>
    </citation>
    <scope>NUCLEOTIDE SEQUENCE [LARGE SCALE GENOMIC DNA]</scope>
    <source>
        <strain evidence="10 11">LC0559/18</strain>
    </source>
</reference>
<dbReference type="GO" id="GO:0016020">
    <property type="term" value="C:membrane"/>
    <property type="evidence" value="ECO:0007669"/>
    <property type="project" value="InterPro"/>
</dbReference>
<dbReference type="Gene3D" id="1.20.5.1930">
    <property type="match status" value="1"/>
</dbReference>
<dbReference type="EMBL" id="RYZS01000001">
    <property type="protein sequence ID" value="RVU95854.1"/>
    <property type="molecule type" value="Genomic_DNA"/>
</dbReference>
<evidence type="ECO:0000256" key="1">
    <source>
        <dbReference type="ARBA" id="ARBA00000085"/>
    </source>
</evidence>
<keyword evidence="6 10" id="KW-0418">Kinase</keyword>
<proteinExistence type="predicted"/>
<dbReference type="Proteomes" id="UP000288388">
    <property type="component" value="Unassembled WGS sequence"/>
</dbReference>
<keyword evidence="5" id="KW-0547">Nucleotide-binding</keyword>
<dbReference type="GO" id="GO:0000155">
    <property type="term" value="F:phosphorelay sensor kinase activity"/>
    <property type="evidence" value="ECO:0007669"/>
    <property type="project" value="InterPro"/>
</dbReference>
<evidence type="ECO:0000256" key="7">
    <source>
        <dbReference type="ARBA" id="ARBA00022840"/>
    </source>
</evidence>
<dbReference type="Pfam" id="PF07730">
    <property type="entry name" value="HisKA_3"/>
    <property type="match status" value="1"/>
</dbReference>
<evidence type="ECO:0000313" key="11">
    <source>
        <dbReference type="Proteomes" id="UP000288388"/>
    </source>
</evidence>
<dbReference type="InterPro" id="IPR050482">
    <property type="entry name" value="Sensor_HK_TwoCompSys"/>
</dbReference>
<dbReference type="RefSeq" id="WP_127979352.1">
    <property type="nucleotide sequence ID" value="NZ_JBPFKW010000099.1"/>
</dbReference>
<evidence type="ECO:0000256" key="8">
    <source>
        <dbReference type="ARBA" id="ARBA00023012"/>
    </source>
</evidence>
<evidence type="ECO:0000256" key="4">
    <source>
        <dbReference type="ARBA" id="ARBA00022679"/>
    </source>
</evidence>
<dbReference type="InterPro" id="IPR036890">
    <property type="entry name" value="HATPase_C_sf"/>
</dbReference>
<dbReference type="SUPFAM" id="SSF55874">
    <property type="entry name" value="ATPase domain of HSP90 chaperone/DNA topoisomerase II/histidine kinase"/>
    <property type="match status" value="1"/>
</dbReference>
<comment type="catalytic activity">
    <reaction evidence="1">
        <text>ATP + protein L-histidine = ADP + protein N-phospho-L-histidine.</text>
        <dbReference type="EC" id="2.7.13.3"/>
    </reaction>
</comment>
<evidence type="ECO:0000259" key="9">
    <source>
        <dbReference type="PROSITE" id="PS50109"/>
    </source>
</evidence>
<dbReference type="GO" id="GO:0005524">
    <property type="term" value="F:ATP binding"/>
    <property type="evidence" value="ECO:0007669"/>
    <property type="project" value="UniProtKB-KW"/>
</dbReference>
<accession>A0A437UQE6</accession>
<evidence type="ECO:0000256" key="5">
    <source>
        <dbReference type="ARBA" id="ARBA00022741"/>
    </source>
</evidence>
<keyword evidence="3" id="KW-0597">Phosphoprotein</keyword>
<gene>
    <name evidence="10" type="ORF">EK398_13950</name>
</gene>
<organism evidence="10 11">
    <name type="scientific">Enterococcus avium</name>
    <name type="common">Streptococcus avium</name>
    <dbReference type="NCBI Taxonomy" id="33945"/>
    <lineage>
        <taxon>Bacteria</taxon>
        <taxon>Bacillati</taxon>
        <taxon>Bacillota</taxon>
        <taxon>Bacilli</taxon>
        <taxon>Lactobacillales</taxon>
        <taxon>Enterococcaceae</taxon>
        <taxon>Enterococcus</taxon>
    </lineage>
</organism>
<dbReference type="Gene3D" id="3.30.565.10">
    <property type="entry name" value="Histidine kinase-like ATPase, C-terminal domain"/>
    <property type="match status" value="1"/>
</dbReference>